<dbReference type="InterPro" id="IPR004681">
    <property type="entry name" value="TRAP_DctM"/>
</dbReference>
<evidence type="ECO:0000256" key="6">
    <source>
        <dbReference type="ARBA" id="ARBA00023136"/>
    </source>
</evidence>
<reference evidence="9" key="1">
    <citation type="submission" date="2006-06" db="EMBL/GenBank/DDBJ databases">
        <title>Complete sequence of Trichodesmium erythraeum IMS101.</title>
        <authorList>
            <consortium name="US DOE Joint Genome Institute"/>
            <person name="Copeland A."/>
            <person name="Lucas S."/>
            <person name="Lapidus A."/>
            <person name="Barry K."/>
            <person name="Detter J.C."/>
            <person name="Glavina del Rio T."/>
            <person name="Hammon N."/>
            <person name="Israni S."/>
            <person name="Dalin E."/>
            <person name="Tice H."/>
            <person name="Pitluck S."/>
            <person name="Kiss H."/>
            <person name="Munk A.C."/>
            <person name="Brettin T."/>
            <person name="Bruce D."/>
            <person name="Han C."/>
            <person name="Tapia R."/>
            <person name="Gilna P."/>
            <person name="Schmutz J."/>
            <person name="Larimer F."/>
            <person name="Land M."/>
            <person name="Hauser L."/>
            <person name="Kyrpides N."/>
            <person name="Kim E."/>
            <person name="Richardson P."/>
        </authorList>
    </citation>
    <scope>NUCLEOTIDE SEQUENCE [LARGE SCALE GENOMIC DNA]</scope>
    <source>
        <strain evidence="9">IMS101</strain>
    </source>
</reference>
<dbReference type="PIRSF" id="PIRSF006066">
    <property type="entry name" value="HI0050"/>
    <property type="match status" value="1"/>
</dbReference>
<feature type="transmembrane region" description="Helical" evidence="7">
    <location>
        <begin position="229"/>
        <end position="255"/>
    </location>
</feature>
<keyword evidence="5 7" id="KW-1133">Transmembrane helix</keyword>
<keyword evidence="3" id="KW-0997">Cell inner membrane</keyword>
<dbReference type="InterPro" id="IPR010656">
    <property type="entry name" value="DctM"/>
</dbReference>
<dbReference type="AlphaFoldDB" id="Q10ZZ2"/>
<evidence type="ECO:0000313" key="9">
    <source>
        <dbReference type="EMBL" id="ABG52182.1"/>
    </source>
</evidence>
<keyword evidence="6 7" id="KW-0472">Membrane</keyword>
<feature type="transmembrane region" description="Helical" evidence="7">
    <location>
        <begin position="149"/>
        <end position="173"/>
    </location>
</feature>
<dbReference type="NCBIfam" id="TIGR00786">
    <property type="entry name" value="dctM"/>
    <property type="match status" value="1"/>
</dbReference>
<evidence type="ECO:0000256" key="3">
    <source>
        <dbReference type="ARBA" id="ARBA00022519"/>
    </source>
</evidence>
<name>Q10ZZ2_TRIEI</name>
<feature type="transmembrane region" description="Helical" evidence="7">
    <location>
        <begin position="421"/>
        <end position="442"/>
    </location>
</feature>
<evidence type="ECO:0000256" key="1">
    <source>
        <dbReference type="ARBA" id="ARBA00004429"/>
    </source>
</evidence>
<feature type="transmembrane region" description="Helical" evidence="7">
    <location>
        <begin position="20"/>
        <end position="49"/>
    </location>
</feature>
<feature type="transmembrane region" description="Helical" evidence="7">
    <location>
        <begin position="335"/>
        <end position="363"/>
    </location>
</feature>
<dbReference type="STRING" id="203124.Tery_3031"/>
<comment type="subcellular location">
    <subcellularLocation>
        <location evidence="1">Cell inner membrane</location>
        <topology evidence="1">Multi-pass membrane protein</topology>
    </subcellularLocation>
</comment>
<proteinExistence type="predicted"/>
<feature type="transmembrane region" description="Helical" evidence="7">
    <location>
        <begin position="185"/>
        <end position="209"/>
    </location>
</feature>
<feature type="domain" description="TRAP C4-dicarboxylate transport system permease DctM subunit" evidence="8">
    <location>
        <begin position="15"/>
        <end position="438"/>
    </location>
</feature>
<feature type="transmembrane region" description="Helical" evidence="7">
    <location>
        <begin position="107"/>
        <end position="137"/>
    </location>
</feature>
<evidence type="ECO:0000256" key="2">
    <source>
        <dbReference type="ARBA" id="ARBA00022475"/>
    </source>
</evidence>
<feature type="transmembrane region" description="Helical" evidence="7">
    <location>
        <begin position="61"/>
        <end position="83"/>
    </location>
</feature>
<dbReference type="KEGG" id="ter:Tery_3031"/>
<dbReference type="RefSeq" id="WP_011612535.1">
    <property type="nucleotide sequence ID" value="NC_008312.1"/>
</dbReference>
<dbReference type="PANTHER" id="PTHR33362:SF7">
    <property type="entry name" value="SLL1103 PROTEIN"/>
    <property type="match status" value="1"/>
</dbReference>
<dbReference type="GO" id="GO:0022857">
    <property type="term" value="F:transmembrane transporter activity"/>
    <property type="evidence" value="ECO:0007669"/>
    <property type="project" value="TreeGrafter"/>
</dbReference>
<feature type="transmembrane region" description="Helical" evidence="7">
    <location>
        <begin position="375"/>
        <end position="401"/>
    </location>
</feature>
<gene>
    <name evidence="9" type="ordered locus">Tery_3031</name>
</gene>
<dbReference type="OrthoDB" id="9785600at2"/>
<dbReference type="HOGENOM" id="CLU_019824_4_0_3"/>
<evidence type="ECO:0000259" key="8">
    <source>
        <dbReference type="Pfam" id="PF06808"/>
    </source>
</evidence>
<dbReference type="EMBL" id="CP000393">
    <property type="protein sequence ID" value="ABG52182.1"/>
    <property type="molecule type" value="Genomic_DNA"/>
</dbReference>
<accession>Q10ZZ2</accession>
<dbReference type="PANTHER" id="PTHR33362">
    <property type="entry name" value="SIALIC ACID TRAP TRANSPORTER PERMEASE PROTEIN SIAT-RELATED"/>
    <property type="match status" value="1"/>
</dbReference>
<keyword evidence="4 7" id="KW-0812">Transmembrane</keyword>
<evidence type="ECO:0000256" key="5">
    <source>
        <dbReference type="ARBA" id="ARBA00022989"/>
    </source>
</evidence>
<dbReference type="Pfam" id="PF06808">
    <property type="entry name" value="DctM"/>
    <property type="match status" value="1"/>
</dbReference>
<feature type="transmembrane region" description="Helical" evidence="7">
    <location>
        <begin position="291"/>
        <end position="315"/>
    </location>
</feature>
<protein>
    <submittedName>
        <fullName evidence="9">TRAP dicarboxylate transporter, DctM subunit</fullName>
    </submittedName>
</protein>
<dbReference type="eggNOG" id="COG4664">
    <property type="taxonomic scope" value="Bacteria"/>
</dbReference>
<evidence type="ECO:0000256" key="4">
    <source>
        <dbReference type="ARBA" id="ARBA00022692"/>
    </source>
</evidence>
<organism evidence="9">
    <name type="scientific">Trichodesmium erythraeum (strain IMS101)</name>
    <dbReference type="NCBI Taxonomy" id="203124"/>
    <lineage>
        <taxon>Bacteria</taxon>
        <taxon>Bacillati</taxon>
        <taxon>Cyanobacteriota</taxon>
        <taxon>Cyanophyceae</taxon>
        <taxon>Oscillatoriophycideae</taxon>
        <taxon>Oscillatoriales</taxon>
        <taxon>Microcoleaceae</taxon>
        <taxon>Trichodesmium</taxon>
    </lineage>
</organism>
<evidence type="ECO:0000256" key="7">
    <source>
        <dbReference type="SAM" id="Phobius"/>
    </source>
</evidence>
<dbReference type="GO" id="GO:0005886">
    <property type="term" value="C:plasma membrane"/>
    <property type="evidence" value="ECO:0007669"/>
    <property type="project" value="UniProtKB-SubCell"/>
</dbReference>
<sequence length="447" mass="47345">MSLSFESELLGPSMFVGALILLSLGYPVAFSLGGVAIIFGLIGIGLGVFDPIFLTAMPQRIFGIMANYTLLAIPYFIFMGGMLEKSGIAEQLLETIGILFGRVRGGLALAVVLVGALLAATTGVVAATVVAMGLISLPIMLRYGYNKELATGVIVASGTLGQIIPPSVVLVVLADQLGISVGDLFIGSILPGLIMAGTFALHVLIVSFIRPDLAPALPAEVRNIGGKNLWMRVLTVMFPPLILILLVLGSIFFGIATPTEAGAVGCVGAIALAIAKGKFSWTSLRKVCDVTLRTTTMVMFILLGSTAFSLVFRGVEGDRFMFDLLFNLPGGTTGFLIVSMAIVFFLGFFIDFFEIAFIVVPLFVPVAQQLGIDLVWYGVILGANLQASFLTPPFGFALFYLRGVAPSEVTTGQIYRGAIQFILLQLLVLVLIITFPSIVNFLPSLSG</sequence>
<keyword evidence="2" id="KW-1003">Cell membrane</keyword>